<dbReference type="Proteomes" id="UP000247892">
    <property type="component" value="Unassembled WGS sequence"/>
</dbReference>
<sequence length="60" mass="6474">MSADTGPVAMRGGPARCGPTPEQVVRQHARVPARPMITRSWPFVPRRVTAAPAHVMKLAT</sequence>
<name>A0A318M224_9PSEU</name>
<organism evidence="2 3">
    <name type="scientific">Prauserella flavalba</name>
    <dbReference type="NCBI Taxonomy" id="1477506"/>
    <lineage>
        <taxon>Bacteria</taxon>
        <taxon>Bacillati</taxon>
        <taxon>Actinomycetota</taxon>
        <taxon>Actinomycetes</taxon>
        <taxon>Pseudonocardiales</taxon>
        <taxon>Pseudonocardiaceae</taxon>
        <taxon>Prauserella</taxon>
    </lineage>
</organism>
<keyword evidence="3" id="KW-1185">Reference proteome</keyword>
<comment type="caution">
    <text evidence="2">The sequence shown here is derived from an EMBL/GenBank/DDBJ whole genome shotgun (WGS) entry which is preliminary data.</text>
</comment>
<evidence type="ECO:0000313" key="3">
    <source>
        <dbReference type="Proteomes" id="UP000247892"/>
    </source>
</evidence>
<reference evidence="2 3" key="1">
    <citation type="submission" date="2016-07" db="EMBL/GenBank/DDBJ databases">
        <title>Draft genome sequence of Prauserella sp. YIM 121212, isolated from alkaline soil.</title>
        <authorList>
            <person name="Ruckert C."/>
            <person name="Albersmeier A."/>
            <person name="Jiang C.-L."/>
            <person name="Jiang Y."/>
            <person name="Kalinowski J."/>
            <person name="Schneider O."/>
            <person name="Winkler A."/>
            <person name="Zotchev S.B."/>
        </authorList>
    </citation>
    <scope>NUCLEOTIDE SEQUENCE [LARGE SCALE GENOMIC DNA]</scope>
    <source>
        <strain evidence="2 3">YIM 121212</strain>
    </source>
</reference>
<accession>A0A318M224</accession>
<feature type="region of interest" description="Disordered" evidence="1">
    <location>
        <begin position="1"/>
        <end position="22"/>
    </location>
</feature>
<evidence type="ECO:0000313" key="2">
    <source>
        <dbReference type="EMBL" id="PXY24127.1"/>
    </source>
</evidence>
<gene>
    <name evidence="2" type="ORF">BA062_28180</name>
</gene>
<protein>
    <submittedName>
        <fullName evidence="2">Uncharacterized protein</fullName>
    </submittedName>
</protein>
<evidence type="ECO:0000256" key="1">
    <source>
        <dbReference type="SAM" id="MobiDB-lite"/>
    </source>
</evidence>
<dbReference type="EMBL" id="MASU01000013">
    <property type="protein sequence ID" value="PXY24127.1"/>
    <property type="molecule type" value="Genomic_DNA"/>
</dbReference>
<dbReference type="AlphaFoldDB" id="A0A318M224"/>
<proteinExistence type="predicted"/>